<dbReference type="EMBL" id="JAULSO010000001">
    <property type="protein sequence ID" value="KAK3692995.1"/>
    <property type="molecule type" value="Genomic_DNA"/>
</dbReference>
<dbReference type="PANTHER" id="PTHR35006:SF2">
    <property type="entry name" value="GLYOXALASE FAMILY PROTEIN (AFU_ORTHOLOGUE AFUA_5G14830)"/>
    <property type="match status" value="1"/>
</dbReference>
<dbReference type="CDD" id="cd07262">
    <property type="entry name" value="VOC_like"/>
    <property type="match status" value="1"/>
</dbReference>
<feature type="domain" description="VOC" evidence="1">
    <location>
        <begin position="12"/>
        <end position="154"/>
    </location>
</feature>
<accession>A0AAE1CFZ9</accession>
<dbReference type="Pfam" id="PF00903">
    <property type="entry name" value="Glyoxalase"/>
    <property type="match status" value="1"/>
</dbReference>
<keyword evidence="2" id="KW-0560">Oxidoreductase</keyword>
<dbReference type="SUPFAM" id="SSF54593">
    <property type="entry name" value="Glyoxalase/Bleomycin resistance protein/Dihydroxybiphenyl dioxygenase"/>
    <property type="match status" value="1"/>
</dbReference>
<dbReference type="GO" id="GO:0051213">
    <property type="term" value="F:dioxygenase activity"/>
    <property type="evidence" value="ECO:0007669"/>
    <property type="project" value="UniProtKB-KW"/>
</dbReference>
<dbReference type="InterPro" id="IPR029068">
    <property type="entry name" value="Glyas_Bleomycin-R_OHBP_Dase"/>
</dbReference>
<reference evidence="2" key="2">
    <citation type="submission" date="2023-06" db="EMBL/GenBank/DDBJ databases">
        <authorList>
            <consortium name="Lawrence Berkeley National Laboratory"/>
            <person name="Haridas S."/>
            <person name="Hensen N."/>
            <person name="Bonometti L."/>
            <person name="Westerberg I."/>
            <person name="Brannstrom I.O."/>
            <person name="Guillou S."/>
            <person name="Cros-Aarteil S."/>
            <person name="Calhoun S."/>
            <person name="Kuo A."/>
            <person name="Mondo S."/>
            <person name="Pangilinan J."/>
            <person name="Riley R."/>
            <person name="Labutti K."/>
            <person name="Andreopoulos B."/>
            <person name="Lipzen A."/>
            <person name="Chen C."/>
            <person name="Yanf M."/>
            <person name="Daum C."/>
            <person name="Ng V."/>
            <person name="Clum A."/>
            <person name="Steindorff A."/>
            <person name="Ohm R."/>
            <person name="Martin F."/>
            <person name="Silar P."/>
            <person name="Natvig D."/>
            <person name="Lalanne C."/>
            <person name="Gautier V."/>
            <person name="Ament-Velasquez S.L."/>
            <person name="Kruys A."/>
            <person name="Hutchinson M.I."/>
            <person name="Powell A.J."/>
            <person name="Barry K."/>
            <person name="Miller A.N."/>
            <person name="Grigoriev I.V."/>
            <person name="Debuchy R."/>
            <person name="Gladieux P."/>
            <person name="Thoren M.H."/>
            <person name="Johannesson H."/>
        </authorList>
    </citation>
    <scope>NUCLEOTIDE SEQUENCE</scope>
    <source>
        <strain evidence="2">CBS 314.62</strain>
    </source>
</reference>
<sequence>METTTAAAHPSPLGHISIGVRNYEASKAFYSAVLSTIGLRLVYDSEAQPKPAAAEQTAASTNPKKPRTLGFGADEAHELLNVFEFADDAWAPGAGFHLAFNAPTREAVIEFHALAMGFGGRDNGVPGVRKHYGDNYFAAFVVDPDGWRLEVVCKASGEGQTIG</sequence>
<name>A0AAE1CFZ9_9PEZI</name>
<comment type="caution">
    <text evidence="2">The sequence shown here is derived from an EMBL/GenBank/DDBJ whole genome shotgun (WGS) entry which is preliminary data.</text>
</comment>
<dbReference type="AlphaFoldDB" id="A0AAE1CFZ9"/>
<dbReference type="PROSITE" id="PS51819">
    <property type="entry name" value="VOC"/>
    <property type="match status" value="1"/>
</dbReference>
<keyword evidence="3" id="KW-1185">Reference proteome</keyword>
<evidence type="ECO:0000313" key="2">
    <source>
        <dbReference type="EMBL" id="KAK3692995.1"/>
    </source>
</evidence>
<dbReference type="Gene3D" id="3.10.180.10">
    <property type="entry name" value="2,3-Dihydroxybiphenyl 1,2-Dioxygenase, domain 1"/>
    <property type="match status" value="1"/>
</dbReference>
<proteinExistence type="predicted"/>
<keyword evidence="2" id="KW-0223">Dioxygenase</keyword>
<dbReference type="Proteomes" id="UP001270362">
    <property type="component" value="Unassembled WGS sequence"/>
</dbReference>
<dbReference type="InterPro" id="IPR004360">
    <property type="entry name" value="Glyas_Fos-R_dOase_dom"/>
</dbReference>
<dbReference type="InterPro" id="IPR037523">
    <property type="entry name" value="VOC_core"/>
</dbReference>
<reference evidence="2" key="1">
    <citation type="journal article" date="2023" name="Mol. Phylogenet. Evol.">
        <title>Genome-scale phylogeny and comparative genomics of the fungal order Sordariales.</title>
        <authorList>
            <person name="Hensen N."/>
            <person name="Bonometti L."/>
            <person name="Westerberg I."/>
            <person name="Brannstrom I.O."/>
            <person name="Guillou S."/>
            <person name="Cros-Aarteil S."/>
            <person name="Calhoun S."/>
            <person name="Haridas S."/>
            <person name="Kuo A."/>
            <person name="Mondo S."/>
            <person name="Pangilinan J."/>
            <person name="Riley R."/>
            <person name="LaButti K."/>
            <person name="Andreopoulos B."/>
            <person name="Lipzen A."/>
            <person name="Chen C."/>
            <person name="Yan M."/>
            <person name="Daum C."/>
            <person name="Ng V."/>
            <person name="Clum A."/>
            <person name="Steindorff A."/>
            <person name="Ohm R.A."/>
            <person name="Martin F."/>
            <person name="Silar P."/>
            <person name="Natvig D.O."/>
            <person name="Lalanne C."/>
            <person name="Gautier V."/>
            <person name="Ament-Velasquez S.L."/>
            <person name="Kruys A."/>
            <person name="Hutchinson M.I."/>
            <person name="Powell A.J."/>
            <person name="Barry K."/>
            <person name="Miller A.N."/>
            <person name="Grigoriev I.V."/>
            <person name="Debuchy R."/>
            <person name="Gladieux P."/>
            <person name="Hiltunen Thoren M."/>
            <person name="Johannesson H."/>
        </authorList>
    </citation>
    <scope>NUCLEOTIDE SEQUENCE</scope>
    <source>
        <strain evidence="2">CBS 314.62</strain>
    </source>
</reference>
<evidence type="ECO:0000259" key="1">
    <source>
        <dbReference type="PROSITE" id="PS51819"/>
    </source>
</evidence>
<evidence type="ECO:0000313" key="3">
    <source>
        <dbReference type="Proteomes" id="UP001270362"/>
    </source>
</evidence>
<gene>
    <name evidence="2" type="ORF">B0T22DRAFT_369340</name>
</gene>
<protein>
    <submittedName>
        <fullName evidence="2">Glyoxalase/Bleomycin resistance protein/Dihydroxybiphenyl dioxygenase</fullName>
    </submittedName>
</protein>
<dbReference type="PANTHER" id="PTHR35006">
    <property type="entry name" value="GLYOXALASE FAMILY PROTEIN (AFU_ORTHOLOGUE AFUA_5G14830)"/>
    <property type="match status" value="1"/>
</dbReference>
<organism evidence="2 3">
    <name type="scientific">Podospora appendiculata</name>
    <dbReference type="NCBI Taxonomy" id="314037"/>
    <lineage>
        <taxon>Eukaryota</taxon>
        <taxon>Fungi</taxon>
        <taxon>Dikarya</taxon>
        <taxon>Ascomycota</taxon>
        <taxon>Pezizomycotina</taxon>
        <taxon>Sordariomycetes</taxon>
        <taxon>Sordariomycetidae</taxon>
        <taxon>Sordariales</taxon>
        <taxon>Podosporaceae</taxon>
        <taxon>Podospora</taxon>
    </lineage>
</organism>